<dbReference type="STRING" id="1515439.SAMN06265784_11096"/>
<feature type="domain" description="HTH lysR-type" evidence="5">
    <location>
        <begin position="43"/>
        <end position="100"/>
    </location>
</feature>
<keyword evidence="3" id="KW-0238">DNA-binding</keyword>
<dbReference type="Gene3D" id="1.10.10.10">
    <property type="entry name" value="Winged helix-like DNA-binding domain superfamily/Winged helix DNA-binding domain"/>
    <property type="match status" value="1"/>
</dbReference>
<dbReference type="SUPFAM" id="SSF53850">
    <property type="entry name" value="Periplasmic binding protein-like II"/>
    <property type="match status" value="1"/>
</dbReference>
<dbReference type="GO" id="GO:0003700">
    <property type="term" value="F:DNA-binding transcription factor activity"/>
    <property type="evidence" value="ECO:0007669"/>
    <property type="project" value="InterPro"/>
</dbReference>
<dbReference type="AlphaFoldDB" id="A0A1X7LXN1"/>
<dbReference type="SUPFAM" id="SSF46785">
    <property type="entry name" value="Winged helix' DNA-binding domain"/>
    <property type="match status" value="1"/>
</dbReference>
<dbReference type="PROSITE" id="PS50931">
    <property type="entry name" value="HTH_LYSR"/>
    <property type="match status" value="1"/>
</dbReference>
<dbReference type="CDD" id="cd08427">
    <property type="entry name" value="PBP2_LTTR_like_2"/>
    <property type="match status" value="1"/>
</dbReference>
<dbReference type="Pfam" id="PF03466">
    <property type="entry name" value="LysR_substrate"/>
    <property type="match status" value="1"/>
</dbReference>
<keyword evidence="7" id="KW-1185">Reference proteome</keyword>
<dbReference type="InterPro" id="IPR000847">
    <property type="entry name" value="LysR_HTH_N"/>
</dbReference>
<name>A0A1X7LXN1_9BURK</name>
<gene>
    <name evidence="6" type="ORF">SAMN06265784_11096</name>
</gene>
<organism evidence="6 7">
    <name type="scientific">Paraburkholderia susongensis</name>
    <dbReference type="NCBI Taxonomy" id="1515439"/>
    <lineage>
        <taxon>Bacteria</taxon>
        <taxon>Pseudomonadati</taxon>
        <taxon>Pseudomonadota</taxon>
        <taxon>Betaproteobacteria</taxon>
        <taxon>Burkholderiales</taxon>
        <taxon>Burkholderiaceae</taxon>
        <taxon>Paraburkholderia</taxon>
    </lineage>
</organism>
<dbReference type="GO" id="GO:0000976">
    <property type="term" value="F:transcription cis-regulatory region binding"/>
    <property type="evidence" value="ECO:0007669"/>
    <property type="project" value="TreeGrafter"/>
</dbReference>
<keyword evidence="4" id="KW-0804">Transcription</keyword>
<evidence type="ECO:0000256" key="1">
    <source>
        <dbReference type="ARBA" id="ARBA00009437"/>
    </source>
</evidence>
<evidence type="ECO:0000256" key="3">
    <source>
        <dbReference type="ARBA" id="ARBA00023125"/>
    </source>
</evidence>
<dbReference type="EMBL" id="FXAT01000010">
    <property type="protein sequence ID" value="SMG57879.1"/>
    <property type="molecule type" value="Genomic_DNA"/>
</dbReference>
<dbReference type="PRINTS" id="PR00039">
    <property type="entry name" value="HTHLYSR"/>
</dbReference>
<evidence type="ECO:0000256" key="2">
    <source>
        <dbReference type="ARBA" id="ARBA00023015"/>
    </source>
</evidence>
<dbReference type="Gene3D" id="3.40.190.10">
    <property type="entry name" value="Periplasmic binding protein-like II"/>
    <property type="match status" value="2"/>
</dbReference>
<dbReference type="InterPro" id="IPR036388">
    <property type="entry name" value="WH-like_DNA-bd_sf"/>
</dbReference>
<dbReference type="PANTHER" id="PTHR30126">
    <property type="entry name" value="HTH-TYPE TRANSCRIPTIONAL REGULATOR"/>
    <property type="match status" value="1"/>
</dbReference>
<evidence type="ECO:0000313" key="7">
    <source>
        <dbReference type="Proteomes" id="UP000193228"/>
    </source>
</evidence>
<evidence type="ECO:0000313" key="6">
    <source>
        <dbReference type="EMBL" id="SMG57879.1"/>
    </source>
</evidence>
<keyword evidence="2" id="KW-0805">Transcription regulation</keyword>
<dbReference type="InterPro" id="IPR036390">
    <property type="entry name" value="WH_DNA-bd_sf"/>
</dbReference>
<dbReference type="Proteomes" id="UP000193228">
    <property type="component" value="Unassembled WGS sequence"/>
</dbReference>
<dbReference type="Pfam" id="PF00126">
    <property type="entry name" value="HTH_1"/>
    <property type="match status" value="1"/>
</dbReference>
<evidence type="ECO:0000259" key="5">
    <source>
        <dbReference type="PROSITE" id="PS50931"/>
    </source>
</evidence>
<sequence>MAVENQTEAPAWAIHVKPSLTMNKNAGKRYIFDLTNTKIDQSIMLNELKTLIAVNQYGTFSGAGARIGLTQSAVSAQMQRLEEELGFQLFDRTGRSATLNEAGRDTLALAEEIMTLYARLSERGAGAAESGMLRVGAIASAQVSLLADALARFRDDRPGWRIRVVPGVSLGLLGQVDSGELDLAVIIKPPFALPSELEWRTLAAEPFVLLAPKKLARSGRSWRELLRSEPFIRYDRTSFGGRLVERFLRRARLAVHDAIELDELQAIVQLVARGMGVALIPDTAGLGKWPASVTALELGDATFQREIGLVQRPRHSRQAVADALAECIAEAAGVGA</sequence>
<dbReference type="PANTHER" id="PTHR30126:SF94">
    <property type="entry name" value="LYSR FAMILY TRANSCRIPTIONAL REGULATOR"/>
    <property type="match status" value="1"/>
</dbReference>
<proteinExistence type="inferred from homology"/>
<protein>
    <submittedName>
        <fullName evidence="6">Transcriptional regulator, LysR family</fullName>
    </submittedName>
</protein>
<dbReference type="InterPro" id="IPR005119">
    <property type="entry name" value="LysR_subst-bd"/>
</dbReference>
<evidence type="ECO:0000256" key="4">
    <source>
        <dbReference type="ARBA" id="ARBA00023163"/>
    </source>
</evidence>
<comment type="similarity">
    <text evidence="1">Belongs to the LysR transcriptional regulatory family.</text>
</comment>
<reference evidence="7" key="1">
    <citation type="submission" date="2017-04" db="EMBL/GenBank/DDBJ databases">
        <authorList>
            <person name="Varghese N."/>
            <person name="Submissions S."/>
        </authorList>
    </citation>
    <scope>NUCLEOTIDE SEQUENCE [LARGE SCALE GENOMIC DNA]</scope>
    <source>
        <strain evidence="7">LMG 29540</strain>
    </source>
</reference>
<accession>A0A1X7LXN1</accession>